<gene>
    <name evidence="2" type="ORF">KSP39_PZI008361</name>
</gene>
<keyword evidence="3" id="KW-1185">Reference proteome</keyword>
<proteinExistence type="predicted"/>
<feature type="compositionally biased region" description="Basic residues" evidence="1">
    <location>
        <begin position="223"/>
        <end position="240"/>
    </location>
</feature>
<name>A0AAP0G8K3_9ASPA</name>
<dbReference type="AlphaFoldDB" id="A0AAP0G8K3"/>
<sequence length="255" mass="28863">MGQFSVCFTCVELSNSFRRGSSYEFSVVAEPPHCIVRVLFVSDSGEFLVLARLFSSYLIQYAVFKKRCYLVVLDAKRVGHDDVVVAKMEVPTKANNTHKGISLPRATRNESGSSFARKKNAWLVVDEEWFESFLSSRLQVRDPSLTTCRGPKSGAKSGIGMLGLQHGNILCSSHLVKRPYEARGIIAFPSHDTMGSRSPLAPTSYHRHKKKNGHLSIRLRKPPKYKRHHKARTHMRKHVPNHTQARSIKHNRMLA</sequence>
<dbReference type="Proteomes" id="UP001418222">
    <property type="component" value="Unassembled WGS sequence"/>
</dbReference>
<evidence type="ECO:0000313" key="3">
    <source>
        <dbReference type="Proteomes" id="UP001418222"/>
    </source>
</evidence>
<protein>
    <submittedName>
        <fullName evidence="2">Uncharacterized protein</fullName>
    </submittedName>
</protein>
<comment type="caution">
    <text evidence="2">The sequence shown here is derived from an EMBL/GenBank/DDBJ whole genome shotgun (WGS) entry which is preliminary data.</text>
</comment>
<organism evidence="2 3">
    <name type="scientific">Platanthera zijinensis</name>
    <dbReference type="NCBI Taxonomy" id="2320716"/>
    <lineage>
        <taxon>Eukaryota</taxon>
        <taxon>Viridiplantae</taxon>
        <taxon>Streptophyta</taxon>
        <taxon>Embryophyta</taxon>
        <taxon>Tracheophyta</taxon>
        <taxon>Spermatophyta</taxon>
        <taxon>Magnoliopsida</taxon>
        <taxon>Liliopsida</taxon>
        <taxon>Asparagales</taxon>
        <taxon>Orchidaceae</taxon>
        <taxon>Orchidoideae</taxon>
        <taxon>Orchideae</taxon>
        <taxon>Orchidinae</taxon>
        <taxon>Platanthera</taxon>
    </lineage>
</organism>
<dbReference type="EMBL" id="JBBWWQ010000006">
    <property type="protein sequence ID" value="KAK8944364.1"/>
    <property type="molecule type" value="Genomic_DNA"/>
</dbReference>
<reference evidence="2 3" key="1">
    <citation type="journal article" date="2022" name="Nat. Plants">
        <title>Genomes of leafy and leafless Platanthera orchids illuminate the evolution of mycoheterotrophy.</title>
        <authorList>
            <person name="Li M.H."/>
            <person name="Liu K.W."/>
            <person name="Li Z."/>
            <person name="Lu H.C."/>
            <person name="Ye Q.L."/>
            <person name="Zhang D."/>
            <person name="Wang J.Y."/>
            <person name="Li Y.F."/>
            <person name="Zhong Z.M."/>
            <person name="Liu X."/>
            <person name="Yu X."/>
            <person name="Liu D.K."/>
            <person name="Tu X.D."/>
            <person name="Liu B."/>
            <person name="Hao Y."/>
            <person name="Liao X.Y."/>
            <person name="Jiang Y.T."/>
            <person name="Sun W.H."/>
            <person name="Chen J."/>
            <person name="Chen Y.Q."/>
            <person name="Ai Y."/>
            <person name="Zhai J.W."/>
            <person name="Wu S.S."/>
            <person name="Zhou Z."/>
            <person name="Hsiao Y.Y."/>
            <person name="Wu W.L."/>
            <person name="Chen Y.Y."/>
            <person name="Lin Y.F."/>
            <person name="Hsu J.L."/>
            <person name="Li C.Y."/>
            <person name="Wang Z.W."/>
            <person name="Zhao X."/>
            <person name="Zhong W.Y."/>
            <person name="Ma X.K."/>
            <person name="Ma L."/>
            <person name="Huang J."/>
            <person name="Chen G.Z."/>
            <person name="Huang M.Z."/>
            <person name="Huang L."/>
            <person name="Peng D.H."/>
            <person name="Luo Y.B."/>
            <person name="Zou S.Q."/>
            <person name="Chen S.P."/>
            <person name="Lan S."/>
            <person name="Tsai W.C."/>
            <person name="Van de Peer Y."/>
            <person name="Liu Z.J."/>
        </authorList>
    </citation>
    <scope>NUCLEOTIDE SEQUENCE [LARGE SCALE GENOMIC DNA]</scope>
    <source>
        <strain evidence="2">Lor287</strain>
    </source>
</reference>
<evidence type="ECO:0000313" key="2">
    <source>
        <dbReference type="EMBL" id="KAK8944364.1"/>
    </source>
</evidence>
<evidence type="ECO:0000256" key="1">
    <source>
        <dbReference type="SAM" id="MobiDB-lite"/>
    </source>
</evidence>
<feature type="region of interest" description="Disordered" evidence="1">
    <location>
        <begin position="223"/>
        <end position="255"/>
    </location>
</feature>
<accession>A0AAP0G8K3</accession>